<evidence type="ECO:0000256" key="9">
    <source>
        <dbReference type="HAMAP-Rule" id="MF_00161"/>
    </source>
</evidence>
<keyword evidence="5 9" id="KW-0064">Aspartyl protease</keyword>
<keyword evidence="4 9" id="KW-0812">Transmembrane</keyword>
<evidence type="ECO:0000256" key="2">
    <source>
        <dbReference type="ARBA" id="ARBA00022475"/>
    </source>
</evidence>
<accession>A0A9J6QNW4</accession>
<keyword evidence="13" id="KW-1185">Reference proteome</keyword>
<gene>
    <name evidence="9 12" type="primary">lspA</name>
    <name evidence="12" type="ORF">OBO34_10995</name>
</gene>
<feature type="active site" evidence="9">
    <location>
        <position position="117"/>
    </location>
</feature>
<evidence type="ECO:0000256" key="4">
    <source>
        <dbReference type="ARBA" id="ARBA00022692"/>
    </source>
</evidence>
<evidence type="ECO:0000256" key="1">
    <source>
        <dbReference type="ARBA" id="ARBA00006139"/>
    </source>
</evidence>
<feature type="transmembrane region" description="Helical" evidence="9">
    <location>
        <begin position="88"/>
        <end position="107"/>
    </location>
</feature>
<organism evidence="12 13">
    <name type="scientific">Hominibacterium faecale</name>
    <dbReference type="NCBI Taxonomy" id="2839743"/>
    <lineage>
        <taxon>Bacteria</taxon>
        <taxon>Bacillati</taxon>
        <taxon>Bacillota</taxon>
        <taxon>Clostridia</taxon>
        <taxon>Peptostreptococcales</taxon>
        <taxon>Anaerovoracaceae</taxon>
        <taxon>Hominibacterium</taxon>
    </lineage>
</organism>
<dbReference type="GO" id="GO:0005886">
    <property type="term" value="C:plasma membrane"/>
    <property type="evidence" value="ECO:0007669"/>
    <property type="project" value="UniProtKB-SubCell"/>
</dbReference>
<dbReference type="InterPro" id="IPR001872">
    <property type="entry name" value="Peptidase_A8"/>
</dbReference>
<evidence type="ECO:0000256" key="3">
    <source>
        <dbReference type="ARBA" id="ARBA00022670"/>
    </source>
</evidence>
<dbReference type="PANTHER" id="PTHR33695:SF1">
    <property type="entry name" value="LIPOPROTEIN SIGNAL PEPTIDASE"/>
    <property type="match status" value="1"/>
</dbReference>
<dbReference type="NCBIfam" id="TIGR00077">
    <property type="entry name" value="lspA"/>
    <property type="match status" value="1"/>
</dbReference>
<protein>
    <recommendedName>
        <fullName evidence="9">Lipoprotein signal peptidase</fullName>
        <ecNumber evidence="9">3.4.23.36</ecNumber>
    </recommendedName>
    <alternativeName>
        <fullName evidence="9">Prolipoprotein signal peptidase</fullName>
    </alternativeName>
    <alternativeName>
        <fullName evidence="9">Signal peptidase II</fullName>
        <shortName evidence="9">SPase II</shortName>
    </alternativeName>
</protein>
<keyword evidence="2 9" id="KW-1003">Cell membrane</keyword>
<comment type="similarity">
    <text evidence="1 9 11">Belongs to the peptidase A8 family.</text>
</comment>
<evidence type="ECO:0000313" key="12">
    <source>
        <dbReference type="EMBL" id="MCU7378881.1"/>
    </source>
</evidence>
<dbReference type="HAMAP" id="MF_00161">
    <property type="entry name" value="LspA"/>
    <property type="match status" value="1"/>
</dbReference>
<dbReference type="GO" id="GO:0006508">
    <property type="term" value="P:proteolysis"/>
    <property type="evidence" value="ECO:0007669"/>
    <property type="project" value="UniProtKB-KW"/>
</dbReference>
<keyword evidence="3 9" id="KW-0645">Protease</keyword>
<comment type="caution">
    <text evidence="12">The sequence shown here is derived from an EMBL/GenBank/DDBJ whole genome shotgun (WGS) entry which is preliminary data.</text>
</comment>
<keyword evidence="6 9" id="KW-0378">Hydrolase</keyword>
<dbReference type="AlphaFoldDB" id="A0A9J6QNW4"/>
<dbReference type="Proteomes" id="UP001065549">
    <property type="component" value="Unassembled WGS sequence"/>
</dbReference>
<comment type="pathway">
    <text evidence="9">Protein modification; lipoprotein biosynthesis (signal peptide cleavage).</text>
</comment>
<comment type="subcellular location">
    <subcellularLocation>
        <location evidence="9">Cell membrane</location>
        <topology evidence="9">Multi-pass membrane protein</topology>
    </subcellularLocation>
</comment>
<evidence type="ECO:0000256" key="7">
    <source>
        <dbReference type="ARBA" id="ARBA00022989"/>
    </source>
</evidence>
<dbReference type="GO" id="GO:0004190">
    <property type="term" value="F:aspartic-type endopeptidase activity"/>
    <property type="evidence" value="ECO:0007669"/>
    <property type="project" value="UniProtKB-UniRule"/>
</dbReference>
<evidence type="ECO:0000313" key="13">
    <source>
        <dbReference type="Proteomes" id="UP001065549"/>
    </source>
</evidence>
<comment type="catalytic activity">
    <reaction evidence="9 10">
        <text>Release of signal peptides from bacterial membrane prolipoproteins. Hydrolyzes -Xaa-Yaa-Zaa-|-(S,diacylglyceryl)Cys-, in which Xaa is hydrophobic (preferably Leu), and Yaa (Ala or Ser) and Zaa (Gly or Ala) have small, neutral side chains.</text>
        <dbReference type="EC" id="3.4.23.36"/>
    </reaction>
</comment>
<dbReference type="EMBL" id="JAOSHN010000004">
    <property type="protein sequence ID" value="MCU7378881.1"/>
    <property type="molecule type" value="Genomic_DNA"/>
</dbReference>
<dbReference type="PROSITE" id="PS00855">
    <property type="entry name" value="SPASE_II"/>
    <property type="match status" value="1"/>
</dbReference>
<comment type="function">
    <text evidence="9 10">This protein specifically catalyzes the removal of signal peptides from prolipoproteins.</text>
</comment>
<sequence>MPRNFYMYYILIAAIIILDQIVKKVVTSFMALGESIPVLSQVFHITYIRNQGAAFSLMEGFRGFLILLPTVLILAVLIYIFKKRKRAHPLLLTSLSFIAGGGLGNVIDRAVFGYVVDFLDFRVFPVFNVADIFVCLGCGLLIIYIIFIDGKREHGKGNDLQSKNRKEAARDQN</sequence>
<evidence type="ECO:0000256" key="8">
    <source>
        <dbReference type="ARBA" id="ARBA00023136"/>
    </source>
</evidence>
<name>A0A9J6QNW4_9FIRM</name>
<dbReference type="Pfam" id="PF01252">
    <property type="entry name" value="Peptidase_A8"/>
    <property type="match status" value="1"/>
</dbReference>
<dbReference type="PRINTS" id="PR00781">
    <property type="entry name" value="LIPOSIGPTASE"/>
</dbReference>
<feature type="transmembrane region" description="Helical" evidence="9">
    <location>
        <begin position="60"/>
        <end position="81"/>
    </location>
</feature>
<proteinExistence type="inferred from homology"/>
<evidence type="ECO:0000256" key="5">
    <source>
        <dbReference type="ARBA" id="ARBA00022750"/>
    </source>
</evidence>
<dbReference type="RefSeq" id="WP_227754724.1">
    <property type="nucleotide sequence ID" value="NZ_JAJAGH010000001.1"/>
</dbReference>
<evidence type="ECO:0000256" key="11">
    <source>
        <dbReference type="RuleBase" id="RU004181"/>
    </source>
</evidence>
<dbReference type="PANTHER" id="PTHR33695">
    <property type="entry name" value="LIPOPROTEIN SIGNAL PEPTIDASE"/>
    <property type="match status" value="1"/>
</dbReference>
<feature type="active site" evidence="9">
    <location>
        <position position="131"/>
    </location>
</feature>
<evidence type="ECO:0000256" key="10">
    <source>
        <dbReference type="RuleBase" id="RU000594"/>
    </source>
</evidence>
<keyword evidence="8 9" id="KW-0472">Membrane</keyword>
<keyword evidence="7 9" id="KW-1133">Transmembrane helix</keyword>
<reference evidence="12" key="1">
    <citation type="submission" date="2022-09" db="EMBL/GenBank/DDBJ databases">
        <title>Culturomic study of gut microbiota in children with autism spectrum disorder.</title>
        <authorList>
            <person name="Efimov B.A."/>
            <person name="Chaplin A.V."/>
            <person name="Sokolova S.R."/>
            <person name="Pikina A.P."/>
            <person name="Korzhanova M."/>
            <person name="Belova V."/>
            <person name="Korostin D."/>
        </authorList>
    </citation>
    <scope>NUCLEOTIDE SEQUENCE</scope>
    <source>
        <strain evidence="12">ASD5510</strain>
    </source>
</reference>
<feature type="transmembrane region" description="Helical" evidence="9">
    <location>
        <begin position="6"/>
        <end position="22"/>
    </location>
</feature>
<evidence type="ECO:0000256" key="6">
    <source>
        <dbReference type="ARBA" id="ARBA00022801"/>
    </source>
</evidence>
<dbReference type="EC" id="3.4.23.36" evidence="9"/>
<feature type="transmembrane region" description="Helical" evidence="9">
    <location>
        <begin position="127"/>
        <end position="147"/>
    </location>
</feature>